<evidence type="ECO:0000256" key="1">
    <source>
        <dbReference type="PROSITE-ProRule" id="PRU00023"/>
    </source>
</evidence>
<comment type="caution">
    <text evidence="2">The sequence shown here is derived from an EMBL/GenBank/DDBJ whole genome shotgun (WGS) entry which is preliminary data.</text>
</comment>
<dbReference type="SMART" id="SM00248">
    <property type="entry name" value="ANK"/>
    <property type="match status" value="1"/>
</dbReference>
<dbReference type="Proteomes" id="UP000735302">
    <property type="component" value="Unassembled WGS sequence"/>
</dbReference>
<keyword evidence="1" id="KW-0040">ANK repeat</keyword>
<dbReference type="EMBL" id="BLXT01007596">
    <property type="protein sequence ID" value="GFO40271.1"/>
    <property type="molecule type" value="Genomic_DNA"/>
</dbReference>
<accession>A0AAV4D7Z1</accession>
<dbReference type="SUPFAM" id="SSF48403">
    <property type="entry name" value="Ankyrin repeat"/>
    <property type="match status" value="1"/>
</dbReference>
<evidence type="ECO:0000313" key="2">
    <source>
        <dbReference type="EMBL" id="GFO40271.1"/>
    </source>
</evidence>
<organism evidence="2 3">
    <name type="scientific">Plakobranchus ocellatus</name>
    <dbReference type="NCBI Taxonomy" id="259542"/>
    <lineage>
        <taxon>Eukaryota</taxon>
        <taxon>Metazoa</taxon>
        <taxon>Spiralia</taxon>
        <taxon>Lophotrochozoa</taxon>
        <taxon>Mollusca</taxon>
        <taxon>Gastropoda</taxon>
        <taxon>Heterobranchia</taxon>
        <taxon>Euthyneura</taxon>
        <taxon>Panpulmonata</taxon>
        <taxon>Sacoglossa</taxon>
        <taxon>Placobranchoidea</taxon>
        <taxon>Plakobranchidae</taxon>
        <taxon>Plakobranchus</taxon>
    </lineage>
</organism>
<dbReference type="AlphaFoldDB" id="A0AAV4D7Z1"/>
<feature type="repeat" description="ANK" evidence="1">
    <location>
        <begin position="38"/>
        <end position="74"/>
    </location>
</feature>
<dbReference type="Gene3D" id="1.25.40.20">
    <property type="entry name" value="Ankyrin repeat-containing domain"/>
    <property type="match status" value="1"/>
</dbReference>
<sequence length="187" mass="20988">MIINIALSLLLQRYRLPTEKTLRLLTQNKDVIDKQERDGQTPFMLAAQTVDIDANIDAIKILLELGADPNIVDKTRGEPCTALSIVLDCLDNPRALLCAEEVIKHNGLASMPRRCYLALFKMIERDERQIVQLMVTRGMAPLCVDVKGTDFSAFIWGINDSLKQSLSPFVTALLSDWLTIAQYLVNN</sequence>
<protein>
    <submittedName>
        <fullName evidence="2">Uncharacterized protein</fullName>
    </submittedName>
</protein>
<proteinExistence type="predicted"/>
<dbReference type="PROSITE" id="PS50088">
    <property type="entry name" value="ANK_REPEAT"/>
    <property type="match status" value="1"/>
</dbReference>
<dbReference type="InterPro" id="IPR036770">
    <property type="entry name" value="Ankyrin_rpt-contain_sf"/>
</dbReference>
<evidence type="ECO:0000313" key="3">
    <source>
        <dbReference type="Proteomes" id="UP000735302"/>
    </source>
</evidence>
<dbReference type="PROSITE" id="PS50297">
    <property type="entry name" value="ANK_REP_REGION"/>
    <property type="match status" value="1"/>
</dbReference>
<keyword evidence="3" id="KW-1185">Reference proteome</keyword>
<dbReference type="InterPro" id="IPR002110">
    <property type="entry name" value="Ankyrin_rpt"/>
</dbReference>
<gene>
    <name evidence="2" type="ORF">PoB_006677600</name>
</gene>
<name>A0AAV4D7Z1_9GAST</name>
<dbReference type="Pfam" id="PF00023">
    <property type="entry name" value="Ank"/>
    <property type="match status" value="1"/>
</dbReference>
<reference evidence="2 3" key="1">
    <citation type="journal article" date="2021" name="Elife">
        <title>Chloroplast acquisition without the gene transfer in kleptoplastic sea slugs, Plakobranchus ocellatus.</title>
        <authorList>
            <person name="Maeda T."/>
            <person name="Takahashi S."/>
            <person name="Yoshida T."/>
            <person name="Shimamura S."/>
            <person name="Takaki Y."/>
            <person name="Nagai Y."/>
            <person name="Toyoda A."/>
            <person name="Suzuki Y."/>
            <person name="Arimoto A."/>
            <person name="Ishii H."/>
            <person name="Satoh N."/>
            <person name="Nishiyama T."/>
            <person name="Hasebe M."/>
            <person name="Maruyama T."/>
            <person name="Minagawa J."/>
            <person name="Obokata J."/>
            <person name="Shigenobu S."/>
        </authorList>
    </citation>
    <scope>NUCLEOTIDE SEQUENCE [LARGE SCALE GENOMIC DNA]</scope>
</reference>